<feature type="signal peptide" evidence="3">
    <location>
        <begin position="1"/>
        <end position="24"/>
    </location>
</feature>
<feature type="region of interest" description="Disordered" evidence="1">
    <location>
        <begin position="159"/>
        <end position="222"/>
    </location>
</feature>
<proteinExistence type="predicted"/>
<protein>
    <recommendedName>
        <fullName evidence="6">Transmembrane protein</fullName>
    </recommendedName>
</protein>
<dbReference type="EMBL" id="SEKV01000777">
    <property type="protein sequence ID" value="TFY53779.1"/>
    <property type="molecule type" value="Genomic_DNA"/>
</dbReference>
<dbReference type="Proteomes" id="UP000298390">
    <property type="component" value="Unassembled WGS sequence"/>
</dbReference>
<name>A0A4Y9XYW9_9APHY</name>
<evidence type="ECO:0000256" key="2">
    <source>
        <dbReference type="SAM" id="Phobius"/>
    </source>
</evidence>
<reference evidence="4 5" key="1">
    <citation type="submission" date="2019-01" db="EMBL/GenBank/DDBJ databases">
        <title>Genome sequencing of the rare red list fungi Fomitopsis rosea.</title>
        <authorList>
            <person name="Buettner E."/>
            <person name="Kellner H."/>
        </authorList>
    </citation>
    <scope>NUCLEOTIDE SEQUENCE [LARGE SCALE GENOMIC DNA]</scope>
    <source>
        <strain evidence="4 5">DSM 105464</strain>
    </source>
</reference>
<feature type="transmembrane region" description="Helical" evidence="2">
    <location>
        <begin position="42"/>
        <end position="63"/>
    </location>
</feature>
<feature type="region of interest" description="Disordered" evidence="1">
    <location>
        <begin position="100"/>
        <end position="134"/>
    </location>
</feature>
<keyword evidence="2" id="KW-1133">Transmembrane helix</keyword>
<evidence type="ECO:0008006" key="6">
    <source>
        <dbReference type="Google" id="ProtNLM"/>
    </source>
</evidence>
<keyword evidence="3" id="KW-0732">Signal</keyword>
<dbReference type="AlphaFoldDB" id="A0A4Y9XYW9"/>
<evidence type="ECO:0000256" key="1">
    <source>
        <dbReference type="SAM" id="MobiDB-lite"/>
    </source>
</evidence>
<keyword evidence="2" id="KW-0472">Membrane</keyword>
<gene>
    <name evidence="4" type="ORF">EVJ58_g9253</name>
</gene>
<accession>A0A4Y9XYW9</accession>
<sequence>MFTPGLSGCVSAAVVLTLSRSVAAQSDSTDTAFGSSSSARTIAGAIIGVLLGLLVVTFVIVVVRRHQRIYGRPQVPSVELRRVSSYVSVFTRRQNAELGVRDQGPGYAAPPYVTQPPPYTGPENQGQRPEDSKQDMDLDLELARLEAVEGVGGLGYDEAPLPAKDGMHGGSVDVVDARGRYEYDVPPPSPSTLSSASTPPPPPTPTDEPIETALDAWYKGLP</sequence>
<organism evidence="4 5">
    <name type="scientific">Rhodofomes roseus</name>
    <dbReference type="NCBI Taxonomy" id="34475"/>
    <lineage>
        <taxon>Eukaryota</taxon>
        <taxon>Fungi</taxon>
        <taxon>Dikarya</taxon>
        <taxon>Basidiomycota</taxon>
        <taxon>Agaricomycotina</taxon>
        <taxon>Agaricomycetes</taxon>
        <taxon>Polyporales</taxon>
        <taxon>Rhodofomes</taxon>
    </lineage>
</organism>
<evidence type="ECO:0000256" key="3">
    <source>
        <dbReference type="SAM" id="SignalP"/>
    </source>
</evidence>
<evidence type="ECO:0000313" key="5">
    <source>
        <dbReference type="Proteomes" id="UP000298390"/>
    </source>
</evidence>
<keyword evidence="2" id="KW-0812">Transmembrane</keyword>
<comment type="caution">
    <text evidence="4">The sequence shown here is derived from an EMBL/GenBank/DDBJ whole genome shotgun (WGS) entry which is preliminary data.</text>
</comment>
<evidence type="ECO:0000313" key="4">
    <source>
        <dbReference type="EMBL" id="TFY53779.1"/>
    </source>
</evidence>
<feature type="chain" id="PRO_5021374375" description="Transmembrane protein" evidence="3">
    <location>
        <begin position="25"/>
        <end position="222"/>
    </location>
</feature>